<dbReference type="STRING" id="1307839.L21SP5_02294"/>
<dbReference type="GO" id="GO:0008235">
    <property type="term" value="F:metalloexopeptidase activity"/>
    <property type="evidence" value="ECO:0007669"/>
    <property type="project" value="InterPro"/>
</dbReference>
<gene>
    <name evidence="3" type="primary">ywaD_2</name>
    <name evidence="3" type="ORF">L21SP5_02294</name>
</gene>
<keyword evidence="3" id="KW-0645">Protease</keyword>
<evidence type="ECO:0000313" key="4">
    <source>
        <dbReference type="Proteomes" id="UP000064893"/>
    </source>
</evidence>
<dbReference type="EC" id="3.4.11.6" evidence="3"/>
<dbReference type="AlphaFoldDB" id="A0A0S2I0V5"/>
<dbReference type="GO" id="GO:0004177">
    <property type="term" value="F:aminopeptidase activity"/>
    <property type="evidence" value="ECO:0007669"/>
    <property type="project" value="UniProtKB-KW"/>
</dbReference>
<keyword evidence="1" id="KW-0732">Signal</keyword>
<dbReference type="GO" id="GO:0006508">
    <property type="term" value="P:proteolysis"/>
    <property type="evidence" value="ECO:0007669"/>
    <property type="project" value="InterPro"/>
</dbReference>
<dbReference type="SUPFAM" id="SSF53187">
    <property type="entry name" value="Zn-dependent exopeptidases"/>
    <property type="match status" value="1"/>
</dbReference>
<dbReference type="EMBL" id="CP013118">
    <property type="protein sequence ID" value="ALO15926.1"/>
    <property type="molecule type" value="Genomic_DNA"/>
</dbReference>
<dbReference type="InterPro" id="IPR045175">
    <property type="entry name" value="M28_fam"/>
</dbReference>
<dbReference type="PANTHER" id="PTHR12147:SF26">
    <property type="entry name" value="PEPTIDASE M28 DOMAIN-CONTAINING PROTEIN"/>
    <property type="match status" value="1"/>
</dbReference>
<keyword evidence="4" id="KW-1185">Reference proteome</keyword>
<evidence type="ECO:0000256" key="1">
    <source>
        <dbReference type="SAM" id="SignalP"/>
    </source>
</evidence>
<sequence length="548" mass="63535" precursor="true">MKRLFIKKIAPVIFITCISSFAFAQSEILPFVNSITKQHLIQHVYTLASDSLEGRNTGKHGQRIAANYIANYFRKNGLDSLNLDGYFQRYTLLKYNYGNVGIMAKNTGKYADKVSYMGFFGTNLFTHEMNFRDTLHFKYLGYGKNYKNLNLKDTVAILLLDDNLGKTYNHVKNIAAHSQGKFFLIFFPKTGLFRYNPEKHPLAEINKNDRLKALTYKFKDPFLPKYYTKYRSYADSLQSFMQNNDTIVMAFANPWETGRLFKMKYKKLQKLEKKVAKGKASRNINLTNDTAICYIKTNKYKLDTLQTENVIGYIEGTDKKDEIIVVSAHYDHVGKRGKHIYFGADDNASGTAAIMEMARAFQKAEEKGIKPRRSLIFVAFSGEEMGLRGSDYFVDHCPVPLENVVLNLNLDMVGRNRENDDKYRQTAYVIANGKHRRFFKRKAKQAGRESDSVIISKHPGFRERTTWAFSSDHFRFKRKNIPIACFFTGLHPDYHTTRDTPDKINYAKLTELTRVGYKMLWEVANTKKKLKVKVKHQNKQNFIEKMMD</sequence>
<feature type="chain" id="PRO_5006599450" evidence="1">
    <location>
        <begin position="25"/>
        <end position="548"/>
    </location>
</feature>
<keyword evidence="3" id="KW-0378">Hydrolase</keyword>
<protein>
    <submittedName>
        <fullName evidence="3">Arginyl aminopeptidase</fullName>
        <ecNumber evidence="3">3.4.11.6</ecNumber>
    </submittedName>
</protein>
<evidence type="ECO:0000259" key="2">
    <source>
        <dbReference type="Pfam" id="PF04389"/>
    </source>
</evidence>
<proteinExistence type="predicted"/>
<dbReference type="CDD" id="cd03877">
    <property type="entry name" value="M28_like"/>
    <property type="match status" value="1"/>
</dbReference>
<dbReference type="OrthoDB" id="9764939at2"/>
<dbReference type="RefSeq" id="WP_157754636.1">
    <property type="nucleotide sequence ID" value="NZ_CP013118.1"/>
</dbReference>
<feature type="signal peptide" evidence="1">
    <location>
        <begin position="1"/>
        <end position="24"/>
    </location>
</feature>
<organism evidence="3 4">
    <name type="scientific">Salinivirga cyanobacteriivorans</name>
    <dbReference type="NCBI Taxonomy" id="1307839"/>
    <lineage>
        <taxon>Bacteria</taxon>
        <taxon>Pseudomonadati</taxon>
        <taxon>Bacteroidota</taxon>
        <taxon>Bacteroidia</taxon>
        <taxon>Bacteroidales</taxon>
        <taxon>Salinivirgaceae</taxon>
        <taxon>Salinivirga</taxon>
    </lineage>
</organism>
<dbReference type="Gene3D" id="3.40.630.10">
    <property type="entry name" value="Zn peptidases"/>
    <property type="match status" value="2"/>
</dbReference>
<name>A0A0S2I0V5_9BACT</name>
<accession>A0A0S2I0V5</accession>
<keyword evidence="3" id="KW-0031">Aminopeptidase</keyword>
<dbReference type="Proteomes" id="UP000064893">
    <property type="component" value="Chromosome"/>
</dbReference>
<dbReference type="PANTHER" id="PTHR12147">
    <property type="entry name" value="METALLOPEPTIDASE M28 FAMILY MEMBER"/>
    <property type="match status" value="1"/>
</dbReference>
<dbReference type="Pfam" id="PF04389">
    <property type="entry name" value="Peptidase_M28"/>
    <property type="match status" value="1"/>
</dbReference>
<dbReference type="KEGG" id="blq:L21SP5_02294"/>
<feature type="domain" description="Peptidase M28" evidence="2">
    <location>
        <begin position="309"/>
        <end position="515"/>
    </location>
</feature>
<reference evidence="3 4" key="1">
    <citation type="submission" date="2015-11" db="EMBL/GenBank/DDBJ databases">
        <title>Description and complete genome sequence of a novel strain predominating in hypersaline microbial mats and representing a new family of the Bacteriodetes phylum.</title>
        <authorList>
            <person name="Spring S."/>
            <person name="Bunk B."/>
            <person name="Sproer C."/>
            <person name="Klenk H.-P."/>
        </authorList>
    </citation>
    <scope>NUCLEOTIDE SEQUENCE [LARGE SCALE GENOMIC DNA]</scope>
    <source>
        <strain evidence="3 4">L21-Spi-D4</strain>
    </source>
</reference>
<dbReference type="InterPro" id="IPR007484">
    <property type="entry name" value="Peptidase_M28"/>
</dbReference>
<evidence type="ECO:0000313" key="3">
    <source>
        <dbReference type="EMBL" id="ALO15926.1"/>
    </source>
</evidence>